<dbReference type="EMBL" id="JAOYFB010000001">
    <property type="protein sequence ID" value="KAK4003822.1"/>
    <property type="molecule type" value="Genomic_DNA"/>
</dbReference>
<organism evidence="1 2">
    <name type="scientific">Daphnia magna</name>
    <dbReference type="NCBI Taxonomy" id="35525"/>
    <lineage>
        <taxon>Eukaryota</taxon>
        <taxon>Metazoa</taxon>
        <taxon>Ecdysozoa</taxon>
        <taxon>Arthropoda</taxon>
        <taxon>Crustacea</taxon>
        <taxon>Branchiopoda</taxon>
        <taxon>Diplostraca</taxon>
        <taxon>Cladocera</taxon>
        <taxon>Anomopoda</taxon>
        <taxon>Daphniidae</taxon>
        <taxon>Daphnia</taxon>
    </lineage>
</organism>
<protein>
    <submittedName>
        <fullName evidence="1">Uncharacterized protein</fullName>
    </submittedName>
</protein>
<comment type="caution">
    <text evidence="1">The sequence shown here is derived from an EMBL/GenBank/DDBJ whole genome shotgun (WGS) entry which is preliminary data.</text>
</comment>
<gene>
    <name evidence="1" type="ORF">OUZ56_005574</name>
</gene>
<accession>A0ABQ9YT52</accession>
<reference evidence="1 2" key="1">
    <citation type="journal article" date="2023" name="Nucleic Acids Res.">
        <title>The hologenome of Daphnia magna reveals possible DNA methylation and microbiome-mediated evolution of the host genome.</title>
        <authorList>
            <person name="Chaturvedi A."/>
            <person name="Li X."/>
            <person name="Dhandapani V."/>
            <person name="Marshall H."/>
            <person name="Kissane S."/>
            <person name="Cuenca-Cambronero M."/>
            <person name="Asole G."/>
            <person name="Calvet F."/>
            <person name="Ruiz-Romero M."/>
            <person name="Marangio P."/>
            <person name="Guigo R."/>
            <person name="Rago D."/>
            <person name="Mirbahai L."/>
            <person name="Eastwood N."/>
            <person name="Colbourne J.K."/>
            <person name="Zhou J."/>
            <person name="Mallon E."/>
            <person name="Orsini L."/>
        </authorList>
    </citation>
    <scope>NUCLEOTIDE SEQUENCE [LARGE SCALE GENOMIC DNA]</scope>
    <source>
        <strain evidence="1">LRV0_1</strain>
    </source>
</reference>
<dbReference type="Proteomes" id="UP001234178">
    <property type="component" value="Unassembled WGS sequence"/>
</dbReference>
<evidence type="ECO:0000313" key="1">
    <source>
        <dbReference type="EMBL" id="KAK4003822.1"/>
    </source>
</evidence>
<name>A0ABQ9YT52_9CRUS</name>
<proteinExistence type="predicted"/>
<keyword evidence="2" id="KW-1185">Reference proteome</keyword>
<evidence type="ECO:0000313" key="2">
    <source>
        <dbReference type="Proteomes" id="UP001234178"/>
    </source>
</evidence>
<sequence>MDLWDESPVLGNPYQWSYGLYYDNLYRTYDGCSLRSVGDLCDSLGILFLVYIISGSDQVSSVSCIVMVLYLGGSQDLEFLGRSFGVKDKSCAGLIRLHLMQLSKETGDFLGDYSRQNRPSNAALRDRIKCEIDVEQPYSRKSPGIATRLDLSSSFKFLVVFNYKQYTHKLQKYLQSRILVLDFGCPIYHEMKSLSVRRQLTPLGGESQQTLILLMQLHTDIHRMSVTHPTRPTRTSEPTAIGWALDILMSRRTTSELGHPLDVMKNS</sequence>